<protein>
    <submittedName>
        <fullName evidence="1">Uncharacterized protein</fullName>
    </submittedName>
</protein>
<reference evidence="1 2" key="1">
    <citation type="submission" date="2015-01" db="EMBL/GenBank/DDBJ databases">
        <title>Vibrio sp. C1 JCM 19231 whole genome shotgun sequence.</title>
        <authorList>
            <person name="Sawabe T."/>
            <person name="Meirelles P."/>
            <person name="Feng G."/>
            <person name="Sayaka M."/>
            <person name="Hattori M."/>
            <person name="Ohkuma M."/>
        </authorList>
    </citation>
    <scope>NUCLEOTIDE SEQUENCE [LARGE SCALE GENOMIC DNA]</scope>
    <source>
        <strain evidence="2">JCM 19231</strain>
    </source>
</reference>
<organism evidence="1 2">
    <name type="scientific">Vibrio ishigakensis</name>
    <dbReference type="NCBI Taxonomy" id="1481914"/>
    <lineage>
        <taxon>Bacteria</taxon>
        <taxon>Pseudomonadati</taxon>
        <taxon>Pseudomonadota</taxon>
        <taxon>Gammaproteobacteria</taxon>
        <taxon>Vibrionales</taxon>
        <taxon>Vibrionaceae</taxon>
        <taxon>Vibrio</taxon>
    </lineage>
</organism>
<proteinExistence type="predicted"/>
<dbReference type="EMBL" id="BBRZ01000010">
    <property type="protein sequence ID" value="GAM55115.1"/>
    <property type="molecule type" value="Genomic_DNA"/>
</dbReference>
<dbReference type="AlphaFoldDB" id="A0A0B8NK72"/>
<keyword evidence="2" id="KW-1185">Reference proteome</keyword>
<evidence type="ECO:0000313" key="1">
    <source>
        <dbReference type="EMBL" id="GAM55115.1"/>
    </source>
</evidence>
<dbReference type="Gene3D" id="3.30.360.10">
    <property type="entry name" value="Dihydrodipicolinate Reductase, domain 2"/>
    <property type="match status" value="1"/>
</dbReference>
<comment type="caution">
    <text evidence="1">The sequence shown here is derived from an EMBL/GenBank/DDBJ whole genome shotgun (WGS) entry which is preliminary data.</text>
</comment>
<name>A0A0B8NK72_9VIBR</name>
<accession>A0A0B8NK72</accession>
<dbReference type="Proteomes" id="UP000031671">
    <property type="component" value="Unassembled WGS sequence"/>
</dbReference>
<evidence type="ECO:0000313" key="2">
    <source>
        <dbReference type="Proteomes" id="UP000031671"/>
    </source>
</evidence>
<reference evidence="1 2" key="2">
    <citation type="submission" date="2015-01" db="EMBL/GenBank/DDBJ databases">
        <authorList>
            <consortium name="NBRP consortium"/>
            <person name="Sawabe T."/>
            <person name="Meirelles P."/>
            <person name="Feng G."/>
            <person name="Sayaka M."/>
            <person name="Hattori M."/>
            <person name="Ohkuma M."/>
        </authorList>
    </citation>
    <scope>NUCLEOTIDE SEQUENCE [LARGE SCALE GENOMIC DNA]</scope>
    <source>
        <strain evidence="2">JCM 19231</strain>
    </source>
</reference>
<gene>
    <name evidence="1" type="ORF">JCM19231_1931</name>
</gene>
<sequence>MAELINAIATERDPQTNGMDNLESLGLCFAAVASAETGKSVKPGEALGL</sequence>